<evidence type="ECO:0000256" key="11">
    <source>
        <dbReference type="ARBA" id="ARBA00022857"/>
    </source>
</evidence>
<evidence type="ECO:0000256" key="8">
    <source>
        <dbReference type="ARBA" id="ARBA00022723"/>
    </source>
</evidence>
<dbReference type="GO" id="GO:0110051">
    <property type="term" value="P:metabolite repair"/>
    <property type="evidence" value="ECO:0007669"/>
    <property type="project" value="TreeGrafter"/>
</dbReference>
<keyword evidence="15" id="KW-0456">Lyase</keyword>
<evidence type="ECO:0000256" key="10">
    <source>
        <dbReference type="ARBA" id="ARBA00022840"/>
    </source>
</evidence>
<dbReference type="GO" id="GO:0052855">
    <property type="term" value="F:ADP-dependent NAD(P)H-hydrate dehydratase activity"/>
    <property type="evidence" value="ECO:0007669"/>
    <property type="project" value="UniProtKB-EC"/>
</dbReference>
<comment type="similarity">
    <text evidence="5">In the C-terminal section; belongs to the NnrD/CARKD family.</text>
</comment>
<dbReference type="InterPro" id="IPR000631">
    <property type="entry name" value="CARKD"/>
</dbReference>
<dbReference type="PIRSF" id="PIRSF017184">
    <property type="entry name" value="Nnr"/>
    <property type="match status" value="1"/>
</dbReference>
<evidence type="ECO:0000256" key="20">
    <source>
        <dbReference type="ARBA" id="ARBA00049209"/>
    </source>
</evidence>
<evidence type="ECO:0000259" key="22">
    <source>
        <dbReference type="PROSITE" id="PS51383"/>
    </source>
</evidence>
<dbReference type="HAMAP" id="MF_01966">
    <property type="entry name" value="NADHX_epimerase"/>
    <property type="match status" value="1"/>
</dbReference>
<keyword evidence="9" id="KW-0547">Nucleotide-binding</keyword>
<keyword evidence="8" id="KW-0479">Metal-binding</keyword>
<dbReference type="PANTHER" id="PTHR12592">
    <property type="entry name" value="ATP-DEPENDENT (S)-NAD(P)H-HYDRATE DEHYDRATASE FAMILY MEMBER"/>
    <property type="match status" value="1"/>
</dbReference>
<dbReference type="Gene3D" id="3.40.1190.20">
    <property type="match status" value="1"/>
</dbReference>
<accession>A0A6J5Z0X9</accession>
<protein>
    <recommendedName>
        <fullName evidence="18">Nicotinamide nucleotide repair protein</fullName>
        <ecNumber evidence="7">4.2.1.136</ecNumber>
        <ecNumber evidence="6">5.1.99.6</ecNumber>
    </recommendedName>
</protein>
<proteinExistence type="inferred from homology"/>
<evidence type="ECO:0000256" key="1">
    <source>
        <dbReference type="ARBA" id="ARBA00000013"/>
    </source>
</evidence>
<evidence type="ECO:0000259" key="23">
    <source>
        <dbReference type="PROSITE" id="PS51385"/>
    </source>
</evidence>
<keyword evidence="14" id="KW-0413">Isomerase</keyword>
<dbReference type="EC" id="4.2.1.136" evidence="7"/>
<comment type="catalytic activity">
    <reaction evidence="1">
        <text>(6R)-NADHX = (6S)-NADHX</text>
        <dbReference type="Rhea" id="RHEA:32215"/>
        <dbReference type="ChEBI" id="CHEBI:64074"/>
        <dbReference type="ChEBI" id="CHEBI:64075"/>
        <dbReference type="EC" id="5.1.99.6"/>
    </reaction>
</comment>
<evidence type="ECO:0000256" key="4">
    <source>
        <dbReference type="ARBA" id="ARBA00006001"/>
    </source>
</evidence>
<evidence type="ECO:0000256" key="6">
    <source>
        <dbReference type="ARBA" id="ARBA00012228"/>
    </source>
</evidence>
<dbReference type="NCBIfam" id="TIGR00197">
    <property type="entry name" value="yjeF_nterm"/>
    <property type="match status" value="1"/>
</dbReference>
<dbReference type="PROSITE" id="PS50206">
    <property type="entry name" value="RHODANESE_3"/>
    <property type="match status" value="1"/>
</dbReference>
<evidence type="ECO:0000259" key="21">
    <source>
        <dbReference type="PROSITE" id="PS50206"/>
    </source>
</evidence>
<evidence type="ECO:0000256" key="14">
    <source>
        <dbReference type="ARBA" id="ARBA00023235"/>
    </source>
</evidence>
<dbReference type="PANTHER" id="PTHR12592:SF0">
    <property type="entry name" value="ATP-DEPENDENT (S)-NAD(P)H-HYDRATE DEHYDRATASE"/>
    <property type="match status" value="1"/>
</dbReference>
<organism evidence="24">
    <name type="scientific">freshwater metagenome</name>
    <dbReference type="NCBI Taxonomy" id="449393"/>
    <lineage>
        <taxon>unclassified sequences</taxon>
        <taxon>metagenomes</taxon>
        <taxon>ecological metagenomes</taxon>
    </lineage>
</organism>
<dbReference type="GO" id="GO:0052856">
    <property type="term" value="F:NAD(P)HX epimerase activity"/>
    <property type="evidence" value="ECO:0007669"/>
    <property type="project" value="UniProtKB-EC"/>
</dbReference>
<reference evidence="24" key="1">
    <citation type="submission" date="2020-05" db="EMBL/GenBank/DDBJ databases">
        <authorList>
            <person name="Chiriac C."/>
            <person name="Salcher M."/>
            <person name="Ghai R."/>
            <person name="Kavagutti S V."/>
        </authorList>
    </citation>
    <scope>NUCLEOTIDE SEQUENCE</scope>
</reference>
<dbReference type="PROSITE" id="PS51383">
    <property type="entry name" value="YJEF_C_3"/>
    <property type="match status" value="1"/>
</dbReference>
<comment type="function">
    <text evidence="17">Bifunctional enzyme that catalyzes the epimerization of the S- and R-forms of NAD(P)HX and the dehydration of the S-form of NAD(P)HX at the expense of ADP, which is converted to AMP. This allows the repair of both epimers of NAD(P)HX, a damaged form of NAD(P)H that is a result of enzymatic or heat-dependent hydration.</text>
</comment>
<keyword evidence="10" id="KW-0067">ATP-binding</keyword>
<dbReference type="InterPro" id="IPR030677">
    <property type="entry name" value="Nnr"/>
</dbReference>
<dbReference type="Pfam" id="PF03853">
    <property type="entry name" value="YjeF_N"/>
    <property type="match status" value="1"/>
</dbReference>
<dbReference type="AlphaFoldDB" id="A0A6J5Z0X9"/>
<dbReference type="InterPro" id="IPR036652">
    <property type="entry name" value="YjeF_N_dom_sf"/>
</dbReference>
<dbReference type="Pfam" id="PF01256">
    <property type="entry name" value="Carb_kinase"/>
    <property type="match status" value="1"/>
</dbReference>
<comment type="catalytic activity">
    <reaction evidence="20">
        <text>(6S)-NADPHX + ADP = AMP + phosphate + NADPH + H(+)</text>
        <dbReference type="Rhea" id="RHEA:32235"/>
        <dbReference type="ChEBI" id="CHEBI:15378"/>
        <dbReference type="ChEBI" id="CHEBI:43474"/>
        <dbReference type="ChEBI" id="CHEBI:57783"/>
        <dbReference type="ChEBI" id="CHEBI:64076"/>
        <dbReference type="ChEBI" id="CHEBI:456215"/>
        <dbReference type="ChEBI" id="CHEBI:456216"/>
        <dbReference type="EC" id="4.2.1.136"/>
    </reaction>
</comment>
<feature type="domain" description="YjeF C-terminal" evidence="22">
    <location>
        <begin position="222"/>
        <end position="503"/>
    </location>
</feature>
<dbReference type="SUPFAM" id="SSF64153">
    <property type="entry name" value="YjeF N-terminal domain-like"/>
    <property type="match status" value="1"/>
</dbReference>
<evidence type="ECO:0000256" key="19">
    <source>
        <dbReference type="ARBA" id="ARBA00048238"/>
    </source>
</evidence>
<keyword evidence="13" id="KW-0520">NAD</keyword>
<dbReference type="CDD" id="cd01171">
    <property type="entry name" value="YXKO-related"/>
    <property type="match status" value="1"/>
</dbReference>
<evidence type="ECO:0000256" key="12">
    <source>
        <dbReference type="ARBA" id="ARBA00022958"/>
    </source>
</evidence>
<dbReference type="InterPro" id="IPR004443">
    <property type="entry name" value="YjeF_N_dom"/>
</dbReference>
<comment type="similarity">
    <text evidence="4">In the N-terminal section; belongs to the NnrE/AIBP family.</text>
</comment>
<name>A0A6J5Z0X9_9ZZZZ</name>
<evidence type="ECO:0000256" key="15">
    <source>
        <dbReference type="ARBA" id="ARBA00023239"/>
    </source>
</evidence>
<evidence type="ECO:0000256" key="2">
    <source>
        <dbReference type="ARBA" id="ARBA00000909"/>
    </source>
</evidence>
<evidence type="ECO:0000256" key="5">
    <source>
        <dbReference type="ARBA" id="ARBA00009524"/>
    </source>
</evidence>
<feature type="domain" description="Rhodanese" evidence="21">
    <location>
        <begin position="53"/>
        <end position="91"/>
    </location>
</feature>
<evidence type="ECO:0000256" key="3">
    <source>
        <dbReference type="ARBA" id="ARBA00001958"/>
    </source>
</evidence>
<dbReference type="NCBIfam" id="TIGR00196">
    <property type="entry name" value="yjeF_cterm"/>
    <property type="match status" value="1"/>
</dbReference>
<evidence type="ECO:0000256" key="18">
    <source>
        <dbReference type="ARBA" id="ARBA00032624"/>
    </source>
</evidence>
<dbReference type="GO" id="GO:0046872">
    <property type="term" value="F:metal ion binding"/>
    <property type="evidence" value="ECO:0007669"/>
    <property type="project" value="UniProtKB-KW"/>
</dbReference>
<gene>
    <name evidence="24" type="ORF">UFOPK3522_00004</name>
</gene>
<dbReference type="HAMAP" id="MF_01965">
    <property type="entry name" value="NADHX_dehydratase"/>
    <property type="match status" value="1"/>
</dbReference>
<dbReference type="EMBL" id="CAESAO010000001">
    <property type="protein sequence ID" value="CAB4333463.1"/>
    <property type="molecule type" value="Genomic_DNA"/>
</dbReference>
<keyword evidence="11" id="KW-0521">NADP</keyword>
<keyword evidence="16" id="KW-0511">Multifunctional enzyme</keyword>
<evidence type="ECO:0000256" key="17">
    <source>
        <dbReference type="ARBA" id="ARBA00025153"/>
    </source>
</evidence>
<evidence type="ECO:0000256" key="7">
    <source>
        <dbReference type="ARBA" id="ARBA00013129"/>
    </source>
</evidence>
<comment type="catalytic activity">
    <reaction evidence="19">
        <text>(6S)-NADHX + ADP = AMP + phosphate + NADH + H(+)</text>
        <dbReference type="Rhea" id="RHEA:32223"/>
        <dbReference type="ChEBI" id="CHEBI:15378"/>
        <dbReference type="ChEBI" id="CHEBI:43474"/>
        <dbReference type="ChEBI" id="CHEBI:57945"/>
        <dbReference type="ChEBI" id="CHEBI:64074"/>
        <dbReference type="ChEBI" id="CHEBI:456215"/>
        <dbReference type="ChEBI" id="CHEBI:456216"/>
        <dbReference type="EC" id="4.2.1.136"/>
    </reaction>
</comment>
<dbReference type="EC" id="5.1.99.6" evidence="6"/>
<evidence type="ECO:0000256" key="9">
    <source>
        <dbReference type="ARBA" id="ARBA00022741"/>
    </source>
</evidence>
<feature type="domain" description="YjeF N-terminal" evidence="23">
    <location>
        <begin position="14"/>
        <end position="213"/>
    </location>
</feature>
<evidence type="ECO:0000256" key="13">
    <source>
        <dbReference type="ARBA" id="ARBA00023027"/>
    </source>
</evidence>
<dbReference type="InterPro" id="IPR001763">
    <property type="entry name" value="Rhodanese-like_dom"/>
</dbReference>
<dbReference type="Gene3D" id="3.40.50.10260">
    <property type="entry name" value="YjeF N-terminal domain"/>
    <property type="match status" value="1"/>
</dbReference>
<comment type="cofactor">
    <cofactor evidence="3">
        <name>K(+)</name>
        <dbReference type="ChEBI" id="CHEBI:29103"/>
    </cofactor>
</comment>
<keyword evidence="12" id="KW-0630">Potassium</keyword>
<dbReference type="GO" id="GO:0005524">
    <property type="term" value="F:ATP binding"/>
    <property type="evidence" value="ECO:0007669"/>
    <property type="project" value="UniProtKB-KW"/>
</dbReference>
<evidence type="ECO:0000256" key="16">
    <source>
        <dbReference type="ARBA" id="ARBA00023268"/>
    </source>
</evidence>
<dbReference type="PROSITE" id="PS51385">
    <property type="entry name" value="YJEF_N"/>
    <property type="match status" value="1"/>
</dbReference>
<comment type="catalytic activity">
    <reaction evidence="2">
        <text>(6R)-NADPHX = (6S)-NADPHX</text>
        <dbReference type="Rhea" id="RHEA:32227"/>
        <dbReference type="ChEBI" id="CHEBI:64076"/>
        <dbReference type="ChEBI" id="CHEBI:64077"/>
        <dbReference type="EC" id="5.1.99.6"/>
    </reaction>
</comment>
<dbReference type="InterPro" id="IPR029056">
    <property type="entry name" value="Ribokinase-like"/>
</dbReference>
<dbReference type="SUPFAM" id="SSF53613">
    <property type="entry name" value="Ribokinase-like"/>
    <property type="match status" value="1"/>
</dbReference>
<evidence type="ECO:0000313" key="24">
    <source>
        <dbReference type="EMBL" id="CAB4333463.1"/>
    </source>
</evidence>
<sequence>MSDWLIALSDAERSRAADSWAIESLGITGMTLMESAASGLADYVNRYIPEGLIVVVCGGGNNGGDGYAAARILRSSGRAVRVLQAGDPEQLSDDARAQLNLLPGEVPAPFADGLLADGAVIVDALLGTGFRGKPRGAVAEAIAAIARCGHPVVAVDVPSGVDASSGEVVSEAVSAQMTVTFNSDKPGLHINPGRDHAGAVRVVDIGIPPGAPVPEASVGLIIDDPLLALLPRRGAHSNKFTSGHLYVAAGSRGLTGAAVLASAAAMRGGAGYVTACVPDSEQRVVASHLPEVMQMALDGDDGHHCRDGAKDLLSAVREREGVVLLGPGLGASKGARAFAREVAEKVQQPLVIDADGLGAFVGRLDELRKRKHPTVLTPHEGELARLLGCSSAKVQERRLKCVREVADAAGATVILKGVDSLICSPDGLVAVSPGASPGLATAGTGDVLGGVVGALLARGAEPFVAAAAAVRLHARAADLAAERVGIEGMIASDVVAALPLAWT</sequence>